<proteinExistence type="predicted"/>
<dbReference type="Proteomes" id="UP001352852">
    <property type="component" value="Unassembled WGS sequence"/>
</dbReference>
<keyword evidence="2" id="KW-1185">Reference proteome</keyword>
<organism evidence="1 2">
    <name type="scientific">Characodon lateralis</name>
    <dbReference type="NCBI Taxonomy" id="208331"/>
    <lineage>
        <taxon>Eukaryota</taxon>
        <taxon>Metazoa</taxon>
        <taxon>Chordata</taxon>
        <taxon>Craniata</taxon>
        <taxon>Vertebrata</taxon>
        <taxon>Euteleostomi</taxon>
        <taxon>Actinopterygii</taxon>
        <taxon>Neopterygii</taxon>
        <taxon>Teleostei</taxon>
        <taxon>Neoteleostei</taxon>
        <taxon>Acanthomorphata</taxon>
        <taxon>Ovalentaria</taxon>
        <taxon>Atherinomorphae</taxon>
        <taxon>Cyprinodontiformes</taxon>
        <taxon>Goodeidae</taxon>
        <taxon>Characodon</taxon>
    </lineage>
</organism>
<reference evidence="1 2" key="1">
    <citation type="submission" date="2021-06" db="EMBL/GenBank/DDBJ databases">
        <authorList>
            <person name="Palmer J.M."/>
        </authorList>
    </citation>
    <scope>NUCLEOTIDE SEQUENCE [LARGE SCALE GENOMIC DNA]</scope>
    <source>
        <strain evidence="1 2">CL_MEX2019</strain>
        <tissue evidence="1">Muscle</tissue>
    </source>
</reference>
<sequence>MQSTASPRRKIYLFGNKPLWVFTCAGVSVRCSIGYESSDLLVSDRFPAFKLFWEWPVEEKSNLPASFCCCRYAPPLHCPVKHAGNGNKSLVSAGFIIPGDIRAATLVEHVKVISLSDLNG</sequence>
<name>A0ABU7EKB8_9TELE</name>
<dbReference type="EMBL" id="JAHUTJ010059048">
    <property type="protein sequence ID" value="MED6287688.1"/>
    <property type="molecule type" value="Genomic_DNA"/>
</dbReference>
<evidence type="ECO:0000313" key="2">
    <source>
        <dbReference type="Proteomes" id="UP001352852"/>
    </source>
</evidence>
<comment type="caution">
    <text evidence="1">The sequence shown here is derived from an EMBL/GenBank/DDBJ whole genome shotgun (WGS) entry which is preliminary data.</text>
</comment>
<gene>
    <name evidence="1" type="ORF">CHARACLAT_018810</name>
</gene>
<protein>
    <submittedName>
        <fullName evidence="1">Uncharacterized protein</fullName>
    </submittedName>
</protein>
<accession>A0ABU7EKB8</accession>
<evidence type="ECO:0000313" key="1">
    <source>
        <dbReference type="EMBL" id="MED6287688.1"/>
    </source>
</evidence>